<keyword evidence="1" id="KW-0472">Membrane</keyword>
<sequence>MTNRQALLYWVIAVPVLALVALILMDQMVVGNAAHTAGFYVAYLTLFAVVASVSGFFLCRKIRA</sequence>
<evidence type="ECO:0000256" key="1">
    <source>
        <dbReference type="SAM" id="Phobius"/>
    </source>
</evidence>
<dbReference type="AlphaFoldDB" id="A0A859FCH4"/>
<gene>
    <name evidence="2" type="ORF">FLK61_27295</name>
</gene>
<evidence type="ECO:0000313" key="3">
    <source>
        <dbReference type="Proteomes" id="UP000318138"/>
    </source>
</evidence>
<dbReference type="EMBL" id="CP041372">
    <property type="protein sequence ID" value="QKS70462.1"/>
    <property type="molecule type" value="Genomic_DNA"/>
</dbReference>
<evidence type="ECO:0000313" key="2">
    <source>
        <dbReference type="EMBL" id="QKS70462.1"/>
    </source>
</evidence>
<dbReference type="KEGG" id="psua:FLK61_27295"/>
<reference evidence="3" key="1">
    <citation type="submission" date="2019-07" db="EMBL/GenBank/DDBJ databases">
        <title>Bacillus alkalisoli sp. nov. isolated from saline soil.</title>
        <authorList>
            <person name="Sun J.-Q."/>
            <person name="Xu L."/>
        </authorList>
    </citation>
    <scope>NUCLEOTIDE SEQUENCE [LARGE SCALE GENOMIC DNA]</scope>
    <source>
        <strain evidence="3">M4U3P1</strain>
    </source>
</reference>
<feature type="transmembrane region" description="Helical" evidence="1">
    <location>
        <begin position="7"/>
        <end position="25"/>
    </location>
</feature>
<accession>A0A859FCH4</accession>
<organism evidence="2 3">
    <name type="scientific">Paenalkalicoccus suaedae</name>
    <dbReference type="NCBI Taxonomy" id="2592382"/>
    <lineage>
        <taxon>Bacteria</taxon>
        <taxon>Bacillati</taxon>
        <taxon>Bacillota</taxon>
        <taxon>Bacilli</taxon>
        <taxon>Bacillales</taxon>
        <taxon>Bacillaceae</taxon>
        <taxon>Paenalkalicoccus</taxon>
    </lineage>
</organism>
<dbReference type="Proteomes" id="UP000318138">
    <property type="component" value="Chromosome"/>
</dbReference>
<dbReference type="RefSeq" id="WP_176008500.1">
    <property type="nucleotide sequence ID" value="NZ_CP041372.2"/>
</dbReference>
<proteinExistence type="predicted"/>
<keyword evidence="3" id="KW-1185">Reference proteome</keyword>
<name>A0A859FCH4_9BACI</name>
<keyword evidence="1" id="KW-1133">Transmembrane helix</keyword>
<feature type="transmembrane region" description="Helical" evidence="1">
    <location>
        <begin position="37"/>
        <end position="59"/>
    </location>
</feature>
<keyword evidence="1" id="KW-0812">Transmembrane</keyword>
<protein>
    <submittedName>
        <fullName evidence="2">Uncharacterized protein</fullName>
    </submittedName>
</protein>